<dbReference type="Proteomes" id="UP000707352">
    <property type="component" value="Unassembled WGS sequence"/>
</dbReference>
<comment type="caution">
    <text evidence="2">The sequence shown here is derived from an EMBL/GenBank/DDBJ whole genome shotgun (WGS) entry which is preliminary data.</text>
</comment>
<feature type="transmembrane region" description="Helical" evidence="1">
    <location>
        <begin position="26"/>
        <end position="48"/>
    </location>
</feature>
<sequence>MITWAVIVALVSGALAYISGDLFSLAVNVGELLGVIALFALVCAAEAFN</sequence>
<proteinExistence type="predicted"/>
<accession>A0ABX0VCR1</accession>
<keyword evidence="1" id="KW-0472">Membrane</keyword>
<name>A0ABX0VCR1_9HYPH</name>
<keyword evidence="3" id="KW-1185">Reference proteome</keyword>
<reference evidence="2 3" key="1">
    <citation type="submission" date="2020-03" db="EMBL/GenBank/DDBJ databases">
        <title>The genome sequence of Microvirga sp. c23x22.</title>
        <authorList>
            <person name="Zhang X."/>
        </authorList>
    </citation>
    <scope>NUCLEOTIDE SEQUENCE [LARGE SCALE GENOMIC DNA]</scope>
    <source>
        <strain evidence="3">c23x22</strain>
    </source>
</reference>
<evidence type="ECO:0000313" key="2">
    <source>
        <dbReference type="EMBL" id="NIX76881.1"/>
    </source>
</evidence>
<evidence type="ECO:0000313" key="3">
    <source>
        <dbReference type="Proteomes" id="UP000707352"/>
    </source>
</evidence>
<dbReference type="RefSeq" id="WP_167672787.1">
    <property type="nucleotide sequence ID" value="NZ_JAATJS010000003.1"/>
</dbReference>
<keyword evidence="1" id="KW-1133">Transmembrane helix</keyword>
<organism evidence="2 3">
    <name type="scientific">Microvirga terricola</name>
    <dbReference type="NCBI Taxonomy" id="2719797"/>
    <lineage>
        <taxon>Bacteria</taxon>
        <taxon>Pseudomonadati</taxon>
        <taxon>Pseudomonadota</taxon>
        <taxon>Alphaproteobacteria</taxon>
        <taxon>Hyphomicrobiales</taxon>
        <taxon>Methylobacteriaceae</taxon>
        <taxon>Microvirga</taxon>
    </lineage>
</organism>
<dbReference type="EMBL" id="JAATJS010000003">
    <property type="protein sequence ID" value="NIX76881.1"/>
    <property type="molecule type" value="Genomic_DNA"/>
</dbReference>
<evidence type="ECO:0000256" key="1">
    <source>
        <dbReference type="SAM" id="Phobius"/>
    </source>
</evidence>
<evidence type="ECO:0008006" key="4">
    <source>
        <dbReference type="Google" id="ProtNLM"/>
    </source>
</evidence>
<gene>
    <name evidence="2" type="ORF">HB375_09665</name>
</gene>
<keyword evidence="1" id="KW-0812">Transmembrane</keyword>
<protein>
    <recommendedName>
        <fullName evidence="4">DUF1328 domain-containing protein</fullName>
    </recommendedName>
</protein>